<dbReference type="EMBL" id="CABFOC020000053">
    <property type="protein sequence ID" value="CAH0054949.1"/>
    <property type="molecule type" value="Genomic_DNA"/>
</dbReference>
<evidence type="ECO:0000256" key="7">
    <source>
        <dbReference type="ARBA" id="ARBA00023242"/>
    </source>
</evidence>
<dbReference type="PANTHER" id="PTHR31313:SF86">
    <property type="entry name" value="ZN(2)-C6 FUNGAL-TYPE DOMAIN-CONTAINING PROTEIN"/>
    <property type="match status" value="1"/>
</dbReference>
<dbReference type="GO" id="GO:0005634">
    <property type="term" value="C:nucleus"/>
    <property type="evidence" value="ECO:0007669"/>
    <property type="project" value="UniProtKB-SubCell"/>
</dbReference>
<keyword evidence="2" id="KW-0479">Metal-binding</keyword>
<comment type="subcellular location">
    <subcellularLocation>
        <location evidence="1">Nucleus</location>
    </subcellularLocation>
</comment>
<keyword evidence="11" id="KW-1185">Reference proteome</keyword>
<keyword evidence="7" id="KW-0539">Nucleus</keyword>
<dbReference type="InterPro" id="IPR007219">
    <property type="entry name" value="XnlR_reg_dom"/>
</dbReference>
<evidence type="ECO:0000256" key="1">
    <source>
        <dbReference type="ARBA" id="ARBA00004123"/>
    </source>
</evidence>
<dbReference type="Pfam" id="PF04082">
    <property type="entry name" value="Fungal_trans"/>
    <property type="match status" value="1"/>
</dbReference>
<reference evidence="10" key="1">
    <citation type="submission" date="2021-10" db="EMBL/GenBank/DDBJ databases">
        <authorList>
            <person name="Piombo E."/>
        </authorList>
    </citation>
    <scope>NUCLEOTIDE SEQUENCE</scope>
</reference>
<keyword evidence="3" id="KW-0862">Zinc</keyword>
<gene>
    <name evidence="10" type="ORF">CSOL1703_00016850</name>
</gene>
<evidence type="ECO:0000256" key="5">
    <source>
        <dbReference type="ARBA" id="ARBA00023125"/>
    </source>
</evidence>
<organism evidence="10 11">
    <name type="scientific">Clonostachys solani</name>
    <dbReference type="NCBI Taxonomy" id="160281"/>
    <lineage>
        <taxon>Eukaryota</taxon>
        <taxon>Fungi</taxon>
        <taxon>Dikarya</taxon>
        <taxon>Ascomycota</taxon>
        <taxon>Pezizomycotina</taxon>
        <taxon>Sordariomycetes</taxon>
        <taxon>Hypocreomycetidae</taxon>
        <taxon>Hypocreales</taxon>
        <taxon>Bionectriaceae</taxon>
        <taxon>Clonostachys</taxon>
    </lineage>
</organism>
<evidence type="ECO:0000256" key="4">
    <source>
        <dbReference type="ARBA" id="ARBA00023015"/>
    </source>
</evidence>
<protein>
    <recommendedName>
        <fullName evidence="9">Zn(2)-C6 fungal-type domain-containing protein</fullName>
    </recommendedName>
</protein>
<dbReference type="InterPro" id="IPR036864">
    <property type="entry name" value="Zn2-C6_fun-type_DNA-bd_sf"/>
</dbReference>
<dbReference type="CDD" id="cd12148">
    <property type="entry name" value="fungal_TF_MHR"/>
    <property type="match status" value="1"/>
</dbReference>
<feature type="domain" description="Zn(2)-C6 fungal-type" evidence="9">
    <location>
        <begin position="29"/>
        <end position="59"/>
    </location>
</feature>
<dbReference type="SMART" id="SM00066">
    <property type="entry name" value="GAL4"/>
    <property type="match status" value="1"/>
</dbReference>
<dbReference type="GO" id="GO:0006351">
    <property type="term" value="P:DNA-templated transcription"/>
    <property type="evidence" value="ECO:0007669"/>
    <property type="project" value="InterPro"/>
</dbReference>
<proteinExistence type="predicted"/>
<dbReference type="Gene3D" id="4.10.240.10">
    <property type="entry name" value="Zn(2)-C6 fungal-type DNA-binding domain"/>
    <property type="match status" value="1"/>
</dbReference>
<evidence type="ECO:0000313" key="11">
    <source>
        <dbReference type="Proteomes" id="UP000775872"/>
    </source>
</evidence>
<dbReference type="Pfam" id="PF00172">
    <property type="entry name" value="Zn_clus"/>
    <property type="match status" value="1"/>
</dbReference>
<evidence type="ECO:0000256" key="2">
    <source>
        <dbReference type="ARBA" id="ARBA00022723"/>
    </source>
</evidence>
<dbReference type="PANTHER" id="PTHR31313">
    <property type="entry name" value="TY1 ENHANCER ACTIVATOR"/>
    <property type="match status" value="1"/>
</dbReference>
<name>A0A9N9ZG32_9HYPO</name>
<evidence type="ECO:0000256" key="3">
    <source>
        <dbReference type="ARBA" id="ARBA00022833"/>
    </source>
</evidence>
<dbReference type="GO" id="GO:0000981">
    <property type="term" value="F:DNA-binding transcription factor activity, RNA polymerase II-specific"/>
    <property type="evidence" value="ECO:0007669"/>
    <property type="project" value="InterPro"/>
</dbReference>
<dbReference type="InterPro" id="IPR051615">
    <property type="entry name" value="Transcr_Regulatory_Elem"/>
</dbReference>
<keyword evidence="5" id="KW-0238">DNA-binding</keyword>
<dbReference type="SMART" id="SM00906">
    <property type="entry name" value="Fungal_trans"/>
    <property type="match status" value="1"/>
</dbReference>
<accession>A0A9N9ZG32</accession>
<evidence type="ECO:0000256" key="8">
    <source>
        <dbReference type="SAM" id="MobiDB-lite"/>
    </source>
</evidence>
<dbReference type="CDD" id="cd00067">
    <property type="entry name" value="GAL4"/>
    <property type="match status" value="1"/>
</dbReference>
<dbReference type="GO" id="GO:0008270">
    <property type="term" value="F:zinc ion binding"/>
    <property type="evidence" value="ECO:0007669"/>
    <property type="project" value="InterPro"/>
</dbReference>
<feature type="region of interest" description="Disordered" evidence="8">
    <location>
        <begin position="221"/>
        <end position="256"/>
    </location>
</feature>
<dbReference type="AlphaFoldDB" id="A0A9N9ZG32"/>
<dbReference type="GO" id="GO:0003677">
    <property type="term" value="F:DNA binding"/>
    <property type="evidence" value="ECO:0007669"/>
    <property type="project" value="UniProtKB-KW"/>
</dbReference>
<sequence length="882" mass="97518">MVAATRKKSAASQDGGTAKEANPRKTCKTCSSCRLKKVRCCGTQPRCAECIADELDCVYLRDARREPRPSRAHVNRLETALSTMLKHMKNAGLSPVDMSTEEWIQTWCSGSLSPVAEKEEHQLERIGSRQPHEIMINIDAPGFSDLGSLPQQGILVPSSVSLDCRKNSSSPKEAVPIAEKPTDTLSSPSLDMVNLGVVEENVVGSSHSDYMPSILSPLMADTVPDNDNAHHHSSPASVGSGIGRTPHRQQSSIDDRDRLSELSMGEAHVAGISQQDGCVSSVHGLTSVMNSTSAAKGRGFITTNKTQSYQARAAIKDRLMSYAALQSQRETWVYNQPHIHVDLDGCDVDLAKHLIDLHFNIQHYTYLISYRPAIIDSLASGGGPWCNKLLLNAIYYSSSLFSNRPCFREDPKGPKNIGSQFCNRFYQLLGPEIVRPSIPSAVGLLLMSASLVSHGRASAGWNLSGIAYRMVIDLGCHLTLGPDHQGFQSTSVMRSSEGALNQDLEQEMRKRLYWGAFATDATQSLYLGRPCMLAPIEARVPFEFLDTFEELEKWEPYMDPDPQTVHLNPPSYAPQPAHAVSTFSAVARLLQISTRIGKLYGIGAIKCSSTDIQCDLVEIEKELQEWSSSLPSHLHFDAETCGRQAPPPHKINHHTTFHALNILLHRAFLEDGHLYHHSDSNITARSEEACLHSALMIEKFLRALRDTFTLRGGPFLLCYATYSAVSIVLRAERHSRGRYLESISFFWTCLSEMQRGCNFGMTKPLAILKEMVREYNISIRQSGVSIDAGNNDGDVILAHEGLDESFFELTHPPLMTLDDDSTMPLTAENYVSDLHDFQAAESGSGWFGDGSASNFATYLDEQEQQLWRDTLYGLFTSSLPFA</sequence>
<evidence type="ECO:0000313" key="10">
    <source>
        <dbReference type="EMBL" id="CAH0054949.1"/>
    </source>
</evidence>
<keyword evidence="4" id="KW-0805">Transcription regulation</keyword>
<feature type="region of interest" description="Disordered" evidence="8">
    <location>
        <begin position="1"/>
        <end position="24"/>
    </location>
</feature>
<dbReference type="SUPFAM" id="SSF57701">
    <property type="entry name" value="Zn2/Cys6 DNA-binding domain"/>
    <property type="match status" value="1"/>
</dbReference>
<evidence type="ECO:0000256" key="6">
    <source>
        <dbReference type="ARBA" id="ARBA00023163"/>
    </source>
</evidence>
<keyword evidence="6" id="KW-0804">Transcription</keyword>
<dbReference type="PROSITE" id="PS50048">
    <property type="entry name" value="ZN2_CY6_FUNGAL_2"/>
    <property type="match status" value="1"/>
</dbReference>
<evidence type="ECO:0000259" key="9">
    <source>
        <dbReference type="PROSITE" id="PS50048"/>
    </source>
</evidence>
<dbReference type="PROSITE" id="PS00463">
    <property type="entry name" value="ZN2_CY6_FUNGAL_1"/>
    <property type="match status" value="1"/>
</dbReference>
<dbReference type="OrthoDB" id="4161332at2759"/>
<dbReference type="InterPro" id="IPR001138">
    <property type="entry name" value="Zn2Cys6_DnaBD"/>
</dbReference>
<comment type="caution">
    <text evidence="10">The sequence shown here is derived from an EMBL/GenBank/DDBJ whole genome shotgun (WGS) entry which is preliminary data.</text>
</comment>
<dbReference type="Proteomes" id="UP000775872">
    <property type="component" value="Unassembled WGS sequence"/>
</dbReference>